<gene>
    <name evidence="1" type="ORF">Rhe02_74590</name>
</gene>
<accession>A0A8J3QG26</accession>
<comment type="caution">
    <text evidence="1">The sequence shown here is derived from an EMBL/GenBank/DDBJ whole genome shotgun (WGS) entry which is preliminary data.</text>
</comment>
<evidence type="ECO:0000313" key="2">
    <source>
        <dbReference type="Proteomes" id="UP000612899"/>
    </source>
</evidence>
<dbReference type="PANTHER" id="PTHR43657">
    <property type="entry name" value="TRYPTOPHAN RNA-BINDING ATTENUATOR PROTEIN-LIKE PROTEIN"/>
    <property type="match status" value="1"/>
</dbReference>
<evidence type="ECO:0000313" key="1">
    <source>
        <dbReference type="EMBL" id="GIH09392.1"/>
    </source>
</evidence>
<dbReference type="Pfam" id="PF01987">
    <property type="entry name" value="AIM24"/>
    <property type="match status" value="1"/>
</dbReference>
<dbReference type="EMBL" id="BONY01000067">
    <property type="protein sequence ID" value="GIH09392.1"/>
    <property type="molecule type" value="Genomic_DNA"/>
</dbReference>
<sequence length="242" mass="25597">MPDSGEAAGFSYRVDYRPAYAVANIALADGQSIKTEAGAMVSMSANLELDSKMEGGLWSAVKRSVGGRSAFVSTYTARGGVGELMLAPGSPGDIVALRLTDETVNIAASSYLASDPTLEVDTDWGGAKAFFASKSMFVLQVRGSGVQFVTAFGTLHPKQLAAGERYVVDTGHLIAWHADMQYSIRKVTKSLFRSMTSGEVLVAEFTGPGRLLLQTRNLNAFADALIPFLPDKGSGVSIGEDN</sequence>
<reference evidence="1" key="1">
    <citation type="submission" date="2021-01" db="EMBL/GenBank/DDBJ databases">
        <title>Whole genome shotgun sequence of Rhizocola hellebori NBRC 109834.</title>
        <authorList>
            <person name="Komaki H."/>
            <person name="Tamura T."/>
        </authorList>
    </citation>
    <scope>NUCLEOTIDE SEQUENCE</scope>
    <source>
        <strain evidence="1">NBRC 109834</strain>
    </source>
</reference>
<dbReference type="InterPro" id="IPR036983">
    <property type="entry name" value="AIM24_sf"/>
</dbReference>
<dbReference type="NCBIfam" id="TIGR00266">
    <property type="entry name" value="TIGR00266 family protein"/>
    <property type="match status" value="1"/>
</dbReference>
<dbReference type="PANTHER" id="PTHR43657:SF1">
    <property type="entry name" value="ALTERED INHERITANCE OF MITOCHONDRIA PROTEIN 24, MITOCHONDRIAL"/>
    <property type="match status" value="1"/>
</dbReference>
<keyword evidence="2" id="KW-1185">Reference proteome</keyword>
<dbReference type="Proteomes" id="UP000612899">
    <property type="component" value="Unassembled WGS sequence"/>
</dbReference>
<name>A0A8J3QG26_9ACTN</name>
<dbReference type="Gene3D" id="3.60.160.10">
    <property type="entry name" value="Mitochondrial biogenesis AIM24"/>
    <property type="match status" value="1"/>
</dbReference>
<dbReference type="SUPFAM" id="SSF51219">
    <property type="entry name" value="TRAP-like"/>
    <property type="match status" value="1"/>
</dbReference>
<proteinExistence type="predicted"/>
<dbReference type="InterPro" id="IPR002838">
    <property type="entry name" value="AIM24"/>
</dbReference>
<dbReference type="AlphaFoldDB" id="A0A8J3QG26"/>
<organism evidence="1 2">
    <name type="scientific">Rhizocola hellebori</name>
    <dbReference type="NCBI Taxonomy" id="1392758"/>
    <lineage>
        <taxon>Bacteria</taxon>
        <taxon>Bacillati</taxon>
        <taxon>Actinomycetota</taxon>
        <taxon>Actinomycetes</taxon>
        <taxon>Micromonosporales</taxon>
        <taxon>Micromonosporaceae</taxon>
        <taxon>Rhizocola</taxon>
    </lineage>
</organism>
<dbReference type="InterPro" id="IPR016031">
    <property type="entry name" value="Trp_RNA-bd_attenuator-like_dom"/>
</dbReference>
<protein>
    <submittedName>
        <fullName evidence="1">TIGR00266 family protein</fullName>
    </submittedName>
</protein>